<gene>
    <name evidence="3" type="ORF">E4U42_000422</name>
</gene>
<dbReference type="PANTHER" id="PTHR12224">
    <property type="entry name" value="BETA-1,4-MANNOSYL-GLYCOPROTEIN BETA-1,4-N-ACETYLGLUCOSAMINYL-TRANSFERASE"/>
    <property type="match status" value="1"/>
</dbReference>
<organism evidence="3 4">
    <name type="scientific">Claviceps africana</name>
    <dbReference type="NCBI Taxonomy" id="83212"/>
    <lineage>
        <taxon>Eukaryota</taxon>
        <taxon>Fungi</taxon>
        <taxon>Dikarya</taxon>
        <taxon>Ascomycota</taxon>
        <taxon>Pezizomycotina</taxon>
        <taxon>Sordariomycetes</taxon>
        <taxon>Hypocreomycetidae</taxon>
        <taxon>Hypocreales</taxon>
        <taxon>Clavicipitaceae</taxon>
        <taxon>Claviceps</taxon>
    </lineage>
</organism>
<keyword evidence="4" id="KW-1185">Reference proteome</keyword>
<evidence type="ECO:0000313" key="3">
    <source>
        <dbReference type="EMBL" id="KAG5914564.1"/>
    </source>
</evidence>
<keyword evidence="2" id="KW-0732">Signal</keyword>
<dbReference type="OrthoDB" id="6474464at2759"/>
<dbReference type="AlphaFoldDB" id="A0A8K0NEQ1"/>
<accession>A0A8K0NEQ1</accession>
<comment type="caution">
    <text evidence="3">The sequence shown here is derived from an EMBL/GenBank/DDBJ whole genome shotgun (WGS) entry which is preliminary data.</text>
</comment>
<dbReference type="InterPro" id="IPR006813">
    <property type="entry name" value="Glyco_trans_17"/>
</dbReference>
<evidence type="ECO:0000256" key="1">
    <source>
        <dbReference type="SAM" id="MobiDB-lite"/>
    </source>
</evidence>
<evidence type="ECO:0008006" key="5">
    <source>
        <dbReference type="Google" id="ProtNLM"/>
    </source>
</evidence>
<dbReference type="PANTHER" id="PTHR12224:SF0">
    <property type="entry name" value="BETA-1,4-MANNOSYL-GLYCOPROTEIN 4-BETA-N-ACETYLGLUCOSAMINYLTRANSFERASE"/>
    <property type="match status" value="1"/>
</dbReference>
<feature type="region of interest" description="Disordered" evidence="1">
    <location>
        <begin position="31"/>
        <end position="64"/>
    </location>
</feature>
<feature type="compositionally biased region" description="Low complexity" evidence="1">
    <location>
        <begin position="40"/>
        <end position="56"/>
    </location>
</feature>
<evidence type="ECO:0000256" key="2">
    <source>
        <dbReference type="SAM" id="SignalP"/>
    </source>
</evidence>
<proteinExistence type="predicted"/>
<protein>
    <recommendedName>
        <fullName evidence="5">Beta-1,4-mannosyl-glycoprotein beta-1,4-N-acetylglucosaminyltransferase</fullName>
    </recommendedName>
</protein>
<dbReference type="Pfam" id="PF04724">
    <property type="entry name" value="Glyco_transf_17"/>
    <property type="match status" value="1"/>
</dbReference>
<feature type="non-terminal residue" evidence="3">
    <location>
        <position position="305"/>
    </location>
</feature>
<evidence type="ECO:0000313" key="4">
    <source>
        <dbReference type="Proteomes" id="UP000811619"/>
    </source>
</evidence>
<dbReference type="GO" id="GO:0003830">
    <property type="term" value="F:beta-1,4-mannosylglycoprotein 4-beta-N-acetylglucosaminyltransferase activity"/>
    <property type="evidence" value="ECO:0007669"/>
    <property type="project" value="InterPro"/>
</dbReference>
<feature type="signal peptide" evidence="2">
    <location>
        <begin position="1"/>
        <end position="24"/>
    </location>
</feature>
<dbReference type="Proteomes" id="UP000811619">
    <property type="component" value="Unassembled WGS sequence"/>
</dbReference>
<dbReference type="GO" id="GO:0016020">
    <property type="term" value="C:membrane"/>
    <property type="evidence" value="ECO:0007669"/>
    <property type="project" value="InterPro"/>
</dbReference>
<feature type="chain" id="PRO_5035424061" description="Beta-1,4-mannosyl-glycoprotein beta-1,4-N-acetylglucosaminyltransferase" evidence="2">
    <location>
        <begin position="25"/>
        <end position="305"/>
    </location>
</feature>
<name>A0A8K0NEQ1_9HYPO</name>
<dbReference type="GO" id="GO:0006044">
    <property type="term" value="P:N-acetylglucosamine metabolic process"/>
    <property type="evidence" value="ECO:0007669"/>
    <property type="project" value="TreeGrafter"/>
</dbReference>
<reference evidence="3" key="1">
    <citation type="journal article" date="2020" name="bioRxiv">
        <title>Whole genome comparisons of ergot fungi reveals the divergence and evolution of species within the genus Claviceps are the result of varying mechanisms driving genome evolution and host range expansion.</title>
        <authorList>
            <person name="Wyka S.A."/>
            <person name="Mondo S.J."/>
            <person name="Liu M."/>
            <person name="Dettman J."/>
            <person name="Nalam V."/>
            <person name="Broders K.D."/>
        </authorList>
    </citation>
    <scope>NUCLEOTIDE SEQUENCE</scope>
    <source>
        <strain evidence="3">CCC 489</strain>
    </source>
</reference>
<dbReference type="EMBL" id="SRPY01001098">
    <property type="protein sequence ID" value="KAG5914564.1"/>
    <property type="molecule type" value="Genomic_DNA"/>
</dbReference>
<sequence>MTRGRVKVIPLALFVLAAWWLLRTTTPPLAFTPAGAHSPTTTTATATTTTTTTTTTGEHGNHTLDQAPHELCAARGWPVFGRPRRVYDLIMVNTELDFLEIRLHALYDHVDWFVVVESPKTFQGGDKALVIRDHWDRFRPYHAKMIYHELAFPPGFHPRRAWDYEDLQRDATYEQVLLGQKQDPAQAPSPGDVLVVSDVDEIPRPDTLRLLRSCRFPRRLTLASRFYYYSFQFRHDGPDWPHPQATYFDGPRRTLKPTNLRNGDGGVVPLPWLPLAVPLPWLRARESAVVSYAGWHCSSCFATMA</sequence>